<protein>
    <recommendedName>
        <fullName evidence="4">Aminotransferase</fullName>
        <ecNumber evidence="4">2.6.1.-</ecNumber>
    </recommendedName>
</protein>
<dbReference type="InterPro" id="IPR015422">
    <property type="entry name" value="PyrdxlP-dep_Trfase_small"/>
</dbReference>
<dbReference type="InterPro" id="IPR015424">
    <property type="entry name" value="PyrdxlP-dep_Trfase"/>
</dbReference>
<dbReference type="InterPro" id="IPR016181">
    <property type="entry name" value="Acyl_CoA_acyltransferase"/>
</dbReference>
<comment type="similarity">
    <text evidence="4">Belongs to the class-I pyridoxal-phosphate-dependent aminotransferase family.</text>
</comment>
<gene>
    <name evidence="6" type="ORF">GCM10010969_24230</name>
</gene>
<dbReference type="SUPFAM" id="SSF55729">
    <property type="entry name" value="Acyl-CoA N-acyltransferases (Nat)"/>
    <property type="match status" value="1"/>
</dbReference>
<dbReference type="CDD" id="cd00609">
    <property type="entry name" value="AAT_like"/>
    <property type="match status" value="1"/>
</dbReference>
<dbReference type="InterPro" id="IPR015421">
    <property type="entry name" value="PyrdxlP-dep_Trfase_major"/>
</dbReference>
<dbReference type="InterPro" id="IPR000182">
    <property type="entry name" value="GNAT_dom"/>
</dbReference>
<sequence length="583" mass="64345">MEIREIRTEDNAAIERVIRECLIEFGGNREGLAWADPGLSDLYHEYNAREGEKPYHNRAYWVVLDGGRIIGGCGIAPYAGSTEVCELQKMYLYGEARGTGIAGRLLRIALDFAKKHYQRCYLETLSSMHAANRFYRKNGFVELDGPLEGSEHFACDAWYIKDLNDDSPKKEKRSWRAEKLGSMGSSIFSEAAGWREEAERSGKDIINLGIGAPDEAPSAAIRGKLSEAVLRESAYKYPGTRGTAEFRGRCSDWMRHRFGAEIDPNTEILPLLGSQDGLAHLAQAICNPGDLAILPNPGYPIYAGSLAIAGVTPWLLPLREENDFLPDLDAVPDEVWEQAVFILLNFPGNPIAALTDYPFLEKLVTLAKKWNVLIVHDLAYSEMGFDGYRPLSIFEIPGALDTAVELHSFSKSFNMAGCRIGFMAGNAEAVGALRELKGHIDFGAFEPIQETAVFALEQAMAAPDGDRGVAPIYERRRDVFVEALAEEGWQVRKPGATMFVWARLPEKLLMDDSWSSKAFSRELMLSEGIGSIPGCAFGSEGEGYVRFSLVRDEAALREAARRIGRFVRGMVSINTSGSVGQSG</sequence>
<dbReference type="Pfam" id="PF00155">
    <property type="entry name" value="Aminotran_1_2"/>
    <property type="match status" value="1"/>
</dbReference>
<keyword evidence="3 4" id="KW-0808">Transferase</keyword>
<evidence type="ECO:0000259" key="5">
    <source>
        <dbReference type="PROSITE" id="PS51186"/>
    </source>
</evidence>
<dbReference type="PANTHER" id="PTHR42832">
    <property type="entry name" value="AMINO ACID AMINOTRANSFERASE"/>
    <property type="match status" value="1"/>
</dbReference>
<evidence type="ECO:0000256" key="2">
    <source>
        <dbReference type="ARBA" id="ARBA00022576"/>
    </source>
</evidence>
<evidence type="ECO:0000256" key="4">
    <source>
        <dbReference type="RuleBase" id="RU000481"/>
    </source>
</evidence>
<comment type="caution">
    <text evidence="6">The sequence shown here is derived from an EMBL/GenBank/DDBJ whole genome shotgun (WGS) entry which is preliminary data.</text>
</comment>
<keyword evidence="2 4" id="KW-0032">Aminotransferase</keyword>
<dbReference type="Pfam" id="PF00583">
    <property type="entry name" value="Acetyltransf_1"/>
    <property type="match status" value="1"/>
</dbReference>
<dbReference type="Gene3D" id="3.40.630.30">
    <property type="match status" value="1"/>
</dbReference>
<dbReference type="Gene3D" id="3.40.640.10">
    <property type="entry name" value="Type I PLP-dependent aspartate aminotransferase-like (Major domain)"/>
    <property type="match status" value="1"/>
</dbReference>
<dbReference type="PROSITE" id="PS51186">
    <property type="entry name" value="GNAT"/>
    <property type="match status" value="1"/>
</dbReference>
<evidence type="ECO:0000256" key="1">
    <source>
        <dbReference type="ARBA" id="ARBA00001933"/>
    </source>
</evidence>
<dbReference type="InterPro" id="IPR004838">
    <property type="entry name" value="NHTrfase_class1_PyrdxlP-BS"/>
</dbReference>
<evidence type="ECO:0000313" key="6">
    <source>
        <dbReference type="EMBL" id="GGO01662.1"/>
    </source>
</evidence>
<accession>A0ABQ2L3X7</accession>
<dbReference type="Proteomes" id="UP000606653">
    <property type="component" value="Unassembled WGS sequence"/>
</dbReference>
<proteinExistence type="inferred from homology"/>
<dbReference type="EC" id="2.6.1.-" evidence="4"/>
<name>A0ABQ2L3X7_9BACL</name>
<reference evidence="7" key="1">
    <citation type="journal article" date="2019" name="Int. J. Syst. Evol. Microbiol.">
        <title>The Global Catalogue of Microorganisms (GCM) 10K type strain sequencing project: providing services to taxonomists for standard genome sequencing and annotation.</title>
        <authorList>
            <consortium name="The Broad Institute Genomics Platform"/>
            <consortium name="The Broad Institute Genome Sequencing Center for Infectious Disease"/>
            <person name="Wu L."/>
            <person name="Ma J."/>
        </authorList>
    </citation>
    <scope>NUCLEOTIDE SEQUENCE [LARGE SCALE GENOMIC DNA]</scope>
    <source>
        <strain evidence="7">CGMCC 1.6964</strain>
    </source>
</reference>
<comment type="cofactor">
    <cofactor evidence="1 4">
        <name>pyridoxal 5'-phosphate</name>
        <dbReference type="ChEBI" id="CHEBI:597326"/>
    </cofactor>
</comment>
<dbReference type="RefSeq" id="WP_018976239.1">
    <property type="nucleotide sequence ID" value="NZ_BMLN01000006.1"/>
</dbReference>
<keyword evidence="7" id="KW-1185">Reference proteome</keyword>
<dbReference type="PROSITE" id="PS00105">
    <property type="entry name" value="AA_TRANSFER_CLASS_1"/>
    <property type="match status" value="1"/>
</dbReference>
<organism evidence="6 7">
    <name type="scientific">Saccharibacillus kuerlensis</name>
    <dbReference type="NCBI Taxonomy" id="459527"/>
    <lineage>
        <taxon>Bacteria</taxon>
        <taxon>Bacillati</taxon>
        <taxon>Bacillota</taxon>
        <taxon>Bacilli</taxon>
        <taxon>Bacillales</taxon>
        <taxon>Paenibacillaceae</taxon>
        <taxon>Saccharibacillus</taxon>
    </lineage>
</organism>
<evidence type="ECO:0000313" key="7">
    <source>
        <dbReference type="Proteomes" id="UP000606653"/>
    </source>
</evidence>
<dbReference type="EMBL" id="BMLN01000006">
    <property type="protein sequence ID" value="GGO01662.1"/>
    <property type="molecule type" value="Genomic_DNA"/>
</dbReference>
<dbReference type="InterPro" id="IPR004839">
    <property type="entry name" value="Aminotransferase_I/II_large"/>
</dbReference>
<feature type="domain" description="N-acetyltransferase" evidence="5">
    <location>
        <begin position="1"/>
        <end position="164"/>
    </location>
</feature>
<dbReference type="PANTHER" id="PTHR42832:SF3">
    <property type="entry name" value="L-GLUTAMINE--4-(METHYLSULFANYL)-2-OXOBUTANOATE AMINOTRANSFERASE"/>
    <property type="match status" value="1"/>
</dbReference>
<dbReference type="SUPFAM" id="SSF53383">
    <property type="entry name" value="PLP-dependent transferases"/>
    <property type="match status" value="1"/>
</dbReference>
<dbReference type="InterPro" id="IPR050881">
    <property type="entry name" value="LL-DAP_aminotransferase"/>
</dbReference>
<dbReference type="Gene3D" id="3.90.1150.10">
    <property type="entry name" value="Aspartate Aminotransferase, domain 1"/>
    <property type="match status" value="1"/>
</dbReference>
<evidence type="ECO:0000256" key="3">
    <source>
        <dbReference type="ARBA" id="ARBA00022679"/>
    </source>
</evidence>